<sequence length="38" mass="4404">MDISKVEVLKKIEKLQSVITDDLNDNIVKELILKIIHD</sequence>
<evidence type="ECO:0000313" key="1">
    <source>
        <dbReference type="EMBL" id="MPN21249.1"/>
    </source>
</evidence>
<reference evidence="1" key="1">
    <citation type="submission" date="2019-08" db="EMBL/GenBank/DDBJ databases">
        <authorList>
            <person name="Kucharzyk K."/>
            <person name="Murdoch R.W."/>
            <person name="Higgins S."/>
            <person name="Loffler F."/>
        </authorList>
    </citation>
    <scope>NUCLEOTIDE SEQUENCE</scope>
</reference>
<dbReference type="EMBL" id="VSSQ01069186">
    <property type="protein sequence ID" value="MPN21249.1"/>
    <property type="molecule type" value="Genomic_DNA"/>
</dbReference>
<protein>
    <submittedName>
        <fullName evidence="1">Uncharacterized protein</fullName>
    </submittedName>
</protein>
<gene>
    <name evidence="1" type="ORF">SDC9_168628</name>
</gene>
<proteinExistence type="predicted"/>
<accession>A0A645G617</accession>
<organism evidence="1">
    <name type="scientific">bioreactor metagenome</name>
    <dbReference type="NCBI Taxonomy" id="1076179"/>
    <lineage>
        <taxon>unclassified sequences</taxon>
        <taxon>metagenomes</taxon>
        <taxon>ecological metagenomes</taxon>
    </lineage>
</organism>
<name>A0A645G617_9ZZZZ</name>
<dbReference type="AlphaFoldDB" id="A0A645G617"/>
<comment type="caution">
    <text evidence="1">The sequence shown here is derived from an EMBL/GenBank/DDBJ whole genome shotgun (WGS) entry which is preliminary data.</text>
</comment>